<keyword evidence="10" id="KW-1185">Reference proteome</keyword>
<sequence>MLADDAVNHRCRHGFTPQNVLAICDFDMRFTFVVAGWPGCAHDSRVLNHALAHFSFHEPPKGKYYHVDSEYANRIGYLAPFKGSTYHLPEFRLPRHRPP</sequence>
<evidence type="ECO:0000256" key="6">
    <source>
        <dbReference type="ARBA" id="ARBA00022801"/>
    </source>
</evidence>
<dbReference type="AlphaFoldDB" id="A0A8I6XP25"/>
<reference evidence="9" key="2">
    <citation type="submission" date="2020-10" db="EMBL/GenBank/DDBJ databases">
        <authorList>
            <person name="Scholz U."/>
            <person name="Mascher M."/>
            <person name="Fiebig A."/>
        </authorList>
    </citation>
    <scope>NUCLEOTIDE SEQUENCE [LARGE SCALE GENOMIC DNA]</scope>
    <source>
        <strain evidence="9">cv. Morex</strain>
    </source>
</reference>
<evidence type="ECO:0000313" key="9">
    <source>
        <dbReference type="EnsemblPlants" id="HORVU.MOREX.r3.3HG0288450.1"/>
    </source>
</evidence>
<evidence type="ECO:0000256" key="1">
    <source>
        <dbReference type="ARBA" id="ARBA00001968"/>
    </source>
</evidence>
<protein>
    <recommendedName>
        <fullName evidence="8">DDE Tnp4 domain-containing protein</fullName>
    </recommendedName>
</protein>
<keyword evidence="7" id="KW-0539">Nucleus</keyword>
<evidence type="ECO:0000256" key="5">
    <source>
        <dbReference type="ARBA" id="ARBA00022723"/>
    </source>
</evidence>
<dbReference type="PANTHER" id="PTHR22930:SF259">
    <property type="entry name" value="OS08G0106900 PROTEIN"/>
    <property type="match status" value="1"/>
</dbReference>
<dbReference type="GO" id="GO:0016787">
    <property type="term" value="F:hydrolase activity"/>
    <property type="evidence" value="ECO:0007669"/>
    <property type="project" value="UniProtKB-KW"/>
</dbReference>
<comment type="similarity">
    <text evidence="3">Belongs to the HARBI1 family.</text>
</comment>
<keyword evidence="6" id="KW-0378">Hydrolase</keyword>
<proteinExistence type="inferred from homology"/>
<dbReference type="GO" id="GO:0005634">
    <property type="term" value="C:nucleus"/>
    <property type="evidence" value="ECO:0007669"/>
    <property type="project" value="UniProtKB-SubCell"/>
</dbReference>
<dbReference type="GO" id="GO:0004518">
    <property type="term" value="F:nuclease activity"/>
    <property type="evidence" value="ECO:0007669"/>
    <property type="project" value="UniProtKB-KW"/>
</dbReference>
<reference evidence="10" key="1">
    <citation type="journal article" date="2012" name="Nature">
        <title>A physical, genetic and functional sequence assembly of the barley genome.</title>
        <authorList>
            <consortium name="The International Barley Genome Sequencing Consortium"/>
            <person name="Mayer K.F."/>
            <person name="Waugh R."/>
            <person name="Brown J.W."/>
            <person name="Schulman A."/>
            <person name="Langridge P."/>
            <person name="Platzer M."/>
            <person name="Fincher G.B."/>
            <person name="Muehlbauer G.J."/>
            <person name="Sato K."/>
            <person name="Close T.J."/>
            <person name="Wise R.P."/>
            <person name="Stein N."/>
        </authorList>
    </citation>
    <scope>NUCLEOTIDE SEQUENCE [LARGE SCALE GENOMIC DNA]</scope>
    <source>
        <strain evidence="10">cv. Morex</strain>
    </source>
</reference>
<evidence type="ECO:0000256" key="2">
    <source>
        <dbReference type="ARBA" id="ARBA00004123"/>
    </source>
</evidence>
<evidence type="ECO:0000313" key="10">
    <source>
        <dbReference type="Proteomes" id="UP000011116"/>
    </source>
</evidence>
<dbReference type="PANTHER" id="PTHR22930">
    <property type="match status" value="1"/>
</dbReference>
<dbReference type="EnsemblPlants" id="HORVU.MOREX.r3.3HG0288450.1">
    <property type="protein sequence ID" value="HORVU.MOREX.r3.3HG0288450.1"/>
    <property type="gene ID" value="HORVU.MOREX.r3.3HG0288450"/>
</dbReference>
<organism evidence="9 10">
    <name type="scientific">Hordeum vulgare subsp. vulgare</name>
    <name type="common">Domesticated barley</name>
    <dbReference type="NCBI Taxonomy" id="112509"/>
    <lineage>
        <taxon>Eukaryota</taxon>
        <taxon>Viridiplantae</taxon>
        <taxon>Streptophyta</taxon>
        <taxon>Embryophyta</taxon>
        <taxon>Tracheophyta</taxon>
        <taxon>Spermatophyta</taxon>
        <taxon>Magnoliopsida</taxon>
        <taxon>Liliopsida</taxon>
        <taxon>Poales</taxon>
        <taxon>Poaceae</taxon>
        <taxon>BOP clade</taxon>
        <taxon>Pooideae</taxon>
        <taxon>Triticodae</taxon>
        <taxon>Triticeae</taxon>
        <taxon>Hordeinae</taxon>
        <taxon>Hordeum</taxon>
    </lineage>
</organism>
<dbReference type="Proteomes" id="UP000011116">
    <property type="component" value="Chromosome 3H"/>
</dbReference>
<keyword evidence="4" id="KW-0540">Nuclease</keyword>
<comment type="subcellular location">
    <subcellularLocation>
        <location evidence="2">Nucleus</location>
    </subcellularLocation>
</comment>
<name>A0A8I6XP25_HORVV</name>
<dbReference type="InterPro" id="IPR027806">
    <property type="entry name" value="HARBI1_dom"/>
</dbReference>
<dbReference type="Pfam" id="PF13359">
    <property type="entry name" value="DDE_Tnp_4"/>
    <property type="match status" value="1"/>
</dbReference>
<evidence type="ECO:0000256" key="4">
    <source>
        <dbReference type="ARBA" id="ARBA00022722"/>
    </source>
</evidence>
<dbReference type="GO" id="GO:0046872">
    <property type="term" value="F:metal ion binding"/>
    <property type="evidence" value="ECO:0007669"/>
    <property type="project" value="UniProtKB-KW"/>
</dbReference>
<dbReference type="Gramene" id="HORVU.MOREX.r3.3HG0288450.1">
    <property type="protein sequence ID" value="HORVU.MOREX.r3.3HG0288450.1"/>
    <property type="gene ID" value="HORVU.MOREX.r3.3HG0288450"/>
</dbReference>
<accession>A0A8I6XP25</accession>
<keyword evidence="5" id="KW-0479">Metal-binding</keyword>
<comment type="cofactor">
    <cofactor evidence="1">
        <name>a divalent metal cation</name>
        <dbReference type="ChEBI" id="CHEBI:60240"/>
    </cofactor>
</comment>
<feature type="domain" description="DDE Tnp4" evidence="8">
    <location>
        <begin position="18"/>
        <end position="83"/>
    </location>
</feature>
<evidence type="ECO:0000256" key="7">
    <source>
        <dbReference type="ARBA" id="ARBA00023242"/>
    </source>
</evidence>
<evidence type="ECO:0000259" key="8">
    <source>
        <dbReference type="Pfam" id="PF13359"/>
    </source>
</evidence>
<evidence type="ECO:0000256" key="3">
    <source>
        <dbReference type="ARBA" id="ARBA00006958"/>
    </source>
</evidence>
<dbReference type="InterPro" id="IPR045249">
    <property type="entry name" value="HARBI1-like"/>
</dbReference>
<reference evidence="9" key="3">
    <citation type="submission" date="2022-01" db="UniProtKB">
        <authorList>
            <consortium name="EnsemblPlants"/>
        </authorList>
    </citation>
    <scope>IDENTIFICATION</scope>
    <source>
        <strain evidence="9">subsp. vulgare</strain>
    </source>
</reference>